<feature type="transmembrane region" description="Helical" evidence="16">
    <location>
        <begin position="222"/>
        <end position="241"/>
    </location>
</feature>
<reference evidence="17 18" key="1">
    <citation type="submission" date="2018-05" db="EMBL/GenBank/DDBJ databases">
        <title>A metagenomic window into the 2 km-deep terrestrial subsurface aquifer revealed taxonomically and functionally diverse microbial community comprising novel uncultured bacterial lineages.</title>
        <authorList>
            <person name="Kadnikov V.V."/>
            <person name="Mardanov A.V."/>
            <person name="Beletsky A.V."/>
            <person name="Banks D."/>
            <person name="Pimenov N.V."/>
            <person name="Frank Y.A."/>
            <person name="Karnachuk O.V."/>
            <person name="Ravin N.V."/>
        </authorList>
    </citation>
    <scope>NUCLEOTIDE SEQUENCE [LARGE SCALE GENOMIC DNA]</scope>
    <source>
        <strain evidence="17">BY</strain>
    </source>
</reference>
<evidence type="ECO:0000256" key="12">
    <source>
        <dbReference type="ARBA" id="ARBA00023209"/>
    </source>
</evidence>
<keyword evidence="13" id="KW-1208">Phospholipid metabolism</keyword>
<name>A0A2Z4Y2Z3_SUMC1</name>
<feature type="transmembrane region" description="Helical" evidence="16">
    <location>
        <begin position="102"/>
        <end position="120"/>
    </location>
</feature>
<comment type="subcellular location">
    <subcellularLocation>
        <location evidence="2">Endomembrane system</location>
        <topology evidence="2">Multi-pass membrane protein</topology>
    </subcellularLocation>
</comment>
<dbReference type="GO" id="GO:0012505">
    <property type="term" value="C:endomembrane system"/>
    <property type="evidence" value="ECO:0007669"/>
    <property type="project" value="UniProtKB-SubCell"/>
</dbReference>
<feature type="transmembrane region" description="Helical" evidence="16">
    <location>
        <begin position="168"/>
        <end position="188"/>
    </location>
</feature>
<feature type="transmembrane region" description="Helical" evidence="16">
    <location>
        <begin position="132"/>
        <end position="156"/>
    </location>
</feature>
<sequence>MRKIYVLPNLFTTASLFCGLFAILNVFNVAEAGELESYRYELSCWLILAAAVLDFFDGWVARMTQTESAFGVQYDSLSDLVAFGVAPAVLIYTRLIEMENRNAAEVIAAIYVVCGALRLARFNVQKSRIEKLSFTGLPIPAAAGVVVSGFLFLQIIDPEWNHELVLRILPVIMIVVSYLMVSTIPYPSLKNLRLERRRQFEVLPLIMVMLAIIYLLKNYLYALIFCGFAGYVGWGIVMHLLNLGKRDAKASHTSETEPR</sequence>
<evidence type="ECO:0000256" key="16">
    <source>
        <dbReference type="SAM" id="Phobius"/>
    </source>
</evidence>
<comment type="catalytic activity">
    <reaction evidence="1">
        <text>a CDP-1,2-diacyl-sn-glycerol + L-serine = a 1,2-diacyl-sn-glycero-3-phospho-L-serine + CMP + H(+)</text>
        <dbReference type="Rhea" id="RHEA:16913"/>
        <dbReference type="ChEBI" id="CHEBI:15378"/>
        <dbReference type="ChEBI" id="CHEBI:33384"/>
        <dbReference type="ChEBI" id="CHEBI:57262"/>
        <dbReference type="ChEBI" id="CHEBI:58332"/>
        <dbReference type="ChEBI" id="CHEBI:60377"/>
        <dbReference type="EC" id="2.7.8.8"/>
    </reaction>
</comment>
<proteinExistence type="inferred from homology"/>
<evidence type="ECO:0000256" key="15">
    <source>
        <dbReference type="RuleBase" id="RU003750"/>
    </source>
</evidence>
<dbReference type="PANTHER" id="PTHR14269:SF61">
    <property type="entry name" value="CDP-DIACYLGLYCEROL--SERINE O-PHOSPHATIDYLTRANSFERASE"/>
    <property type="match status" value="1"/>
</dbReference>
<dbReference type="InterPro" id="IPR004533">
    <property type="entry name" value="CDP-diaglyc--ser_O-PTrfase"/>
</dbReference>
<dbReference type="GO" id="GO:0016020">
    <property type="term" value="C:membrane"/>
    <property type="evidence" value="ECO:0007669"/>
    <property type="project" value="InterPro"/>
</dbReference>
<feature type="transmembrane region" description="Helical" evidence="16">
    <location>
        <begin position="42"/>
        <end position="60"/>
    </location>
</feature>
<dbReference type="InterPro" id="IPR000462">
    <property type="entry name" value="CDP-OH_P_trans"/>
</dbReference>
<dbReference type="EMBL" id="CP030759">
    <property type="protein sequence ID" value="AXA35359.1"/>
    <property type="molecule type" value="Genomic_DNA"/>
</dbReference>
<dbReference type="AlphaFoldDB" id="A0A2Z4Y2Z3"/>
<dbReference type="Pfam" id="PF01066">
    <property type="entry name" value="CDP-OH_P_transf"/>
    <property type="match status" value="1"/>
</dbReference>
<evidence type="ECO:0000256" key="9">
    <source>
        <dbReference type="ARBA" id="ARBA00022989"/>
    </source>
</evidence>
<comment type="similarity">
    <text evidence="3 15">Belongs to the CDP-alcohol phosphatidyltransferase class-I family.</text>
</comment>
<dbReference type="PROSITE" id="PS00379">
    <property type="entry name" value="CDP_ALCOHOL_P_TRANSF"/>
    <property type="match status" value="1"/>
</dbReference>
<keyword evidence="11 16" id="KW-0472">Membrane</keyword>
<protein>
    <recommendedName>
        <fullName evidence="5">CDP-diacylglycerol--serine O-phosphatidyltransferase</fullName>
        <ecNumber evidence="4">2.7.8.8</ecNumber>
    </recommendedName>
    <alternativeName>
        <fullName evidence="14">Phosphatidylserine synthase</fullName>
    </alternativeName>
</protein>
<dbReference type="Gene3D" id="1.20.120.1760">
    <property type="match status" value="1"/>
</dbReference>
<feature type="transmembrane region" description="Helical" evidence="16">
    <location>
        <begin position="200"/>
        <end position="216"/>
    </location>
</feature>
<keyword evidence="12" id="KW-0594">Phospholipid biosynthesis</keyword>
<keyword evidence="10" id="KW-0443">Lipid metabolism</keyword>
<dbReference type="PANTHER" id="PTHR14269">
    <property type="entry name" value="CDP-DIACYLGLYCEROL--GLYCEROL-3-PHOSPHATE 3-PHOSPHATIDYLTRANSFERASE-RELATED"/>
    <property type="match status" value="1"/>
</dbReference>
<evidence type="ECO:0000256" key="7">
    <source>
        <dbReference type="ARBA" id="ARBA00022679"/>
    </source>
</evidence>
<dbReference type="EC" id="2.7.8.8" evidence="4"/>
<evidence type="ECO:0000256" key="5">
    <source>
        <dbReference type="ARBA" id="ARBA00017171"/>
    </source>
</evidence>
<evidence type="ECO:0000256" key="8">
    <source>
        <dbReference type="ARBA" id="ARBA00022692"/>
    </source>
</evidence>
<keyword evidence="9 16" id="KW-1133">Transmembrane helix</keyword>
<dbReference type="KEGG" id="schv:BRCON_0582"/>
<dbReference type="InterPro" id="IPR048254">
    <property type="entry name" value="CDP_ALCOHOL_P_TRANSF_CS"/>
</dbReference>
<dbReference type="NCBIfam" id="TIGR00473">
    <property type="entry name" value="pssA"/>
    <property type="match status" value="1"/>
</dbReference>
<dbReference type="InterPro" id="IPR043130">
    <property type="entry name" value="CDP-OH_PTrfase_TM_dom"/>
</dbReference>
<keyword evidence="8 16" id="KW-0812">Transmembrane</keyword>
<keyword evidence="7 15" id="KW-0808">Transferase</keyword>
<evidence type="ECO:0000256" key="4">
    <source>
        <dbReference type="ARBA" id="ARBA00013174"/>
    </source>
</evidence>
<evidence type="ECO:0000313" key="17">
    <source>
        <dbReference type="EMBL" id="AXA35359.1"/>
    </source>
</evidence>
<keyword evidence="6" id="KW-0444">Lipid biosynthesis</keyword>
<evidence type="ECO:0000256" key="3">
    <source>
        <dbReference type="ARBA" id="ARBA00010441"/>
    </source>
</evidence>
<evidence type="ECO:0000256" key="11">
    <source>
        <dbReference type="ARBA" id="ARBA00023136"/>
    </source>
</evidence>
<dbReference type="InterPro" id="IPR050324">
    <property type="entry name" value="CDP-alcohol_PTase-I"/>
</dbReference>
<dbReference type="GO" id="GO:0008654">
    <property type="term" value="P:phospholipid biosynthetic process"/>
    <property type="evidence" value="ECO:0007669"/>
    <property type="project" value="UniProtKB-KW"/>
</dbReference>
<evidence type="ECO:0000256" key="1">
    <source>
        <dbReference type="ARBA" id="ARBA00000287"/>
    </source>
</evidence>
<feature type="transmembrane region" description="Helical" evidence="16">
    <location>
        <begin position="80"/>
        <end position="96"/>
    </location>
</feature>
<dbReference type="Proteomes" id="UP000262583">
    <property type="component" value="Chromosome"/>
</dbReference>
<organism evidence="17 18">
    <name type="scientific">Sumerlaea chitinivorans</name>
    <dbReference type="NCBI Taxonomy" id="2250252"/>
    <lineage>
        <taxon>Bacteria</taxon>
        <taxon>Candidatus Sumerlaeota</taxon>
        <taxon>Candidatus Sumerlaeia</taxon>
        <taxon>Candidatus Sumerlaeales</taxon>
        <taxon>Candidatus Sumerlaeaceae</taxon>
        <taxon>Candidatus Sumerlaea</taxon>
    </lineage>
</organism>
<gene>
    <name evidence="17" type="ORF">BRCON_0582</name>
</gene>
<accession>A0A2Z4Y2Z3</accession>
<evidence type="ECO:0000256" key="10">
    <source>
        <dbReference type="ARBA" id="ARBA00023098"/>
    </source>
</evidence>
<evidence type="ECO:0000256" key="14">
    <source>
        <dbReference type="ARBA" id="ARBA00032361"/>
    </source>
</evidence>
<evidence type="ECO:0000256" key="13">
    <source>
        <dbReference type="ARBA" id="ARBA00023264"/>
    </source>
</evidence>
<evidence type="ECO:0000313" key="18">
    <source>
        <dbReference type="Proteomes" id="UP000262583"/>
    </source>
</evidence>
<evidence type="ECO:0000256" key="6">
    <source>
        <dbReference type="ARBA" id="ARBA00022516"/>
    </source>
</evidence>
<evidence type="ECO:0000256" key="2">
    <source>
        <dbReference type="ARBA" id="ARBA00004127"/>
    </source>
</evidence>
<dbReference type="GO" id="GO:0003882">
    <property type="term" value="F:CDP-diacylglycerol-serine O-phosphatidyltransferase activity"/>
    <property type="evidence" value="ECO:0007669"/>
    <property type="project" value="UniProtKB-EC"/>
</dbReference>